<feature type="region of interest" description="Disordered" evidence="1">
    <location>
        <begin position="12"/>
        <end position="38"/>
    </location>
</feature>
<dbReference type="EMBL" id="JAAGOX010000001">
    <property type="protein sequence ID" value="NDW43528.1"/>
    <property type="molecule type" value="Genomic_DNA"/>
</dbReference>
<evidence type="ECO:0000313" key="3">
    <source>
        <dbReference type="EMBL" id="NDW43528.1"/>
    </source>
</evidence>
<organism evidence="3">
    <name type="scientific">Ruegeria sp. PrR005</name>
    <dbReference type="NCBI Taxonomy" id="2706882"/>
    <lineage>
        <taxon>Bacteria</taxon>
        <taxon>Pseudomonadati</taxon>
        <taxon>Pseudomonadota</taxon>
        <taxon>Alphaproteobacteria</taxon>
        <taxon>Rhodobacterales</taxon>
        <taxon>Roseobacteraceae</taxon>
        <taxon>Ruegeria</taxon>
    </lineage>
</organism>
<reference evidence="3" key="1">
    <citation type="submission" date="2020-02" db="EMBL/GenBank/DDBJ databases">
        <title>Delineation of the pyrene-degrading pathway in Roseobacter clade bacteria by genomic analysis.</title>
        <authorList>
            <person name="Zhou H."/>
            <person name="Wang H."/>
        </authorList>
    </citation>
    <scope>NUCLEOTIDE SEQUENCE</scope>
    <source>
        <strain evidence="3">PrR005</strain>
    </source>
</reference>
<sequence>IIEGWRKHYNTKRPHSALGYRPPAPETIVQMDQRPLMH</sequence>
<proteinExistence type="predicted"/>
<dbReference type="GO" id="GO:0015074">
    <property type="term" value="P:DNA integration"/>
    <property type="evidence" value="ECO:0007669"/>
    <property type="project" value="InterPro"/>
</dbReference>
<evidence type="ECO:0000259" key="2">
    <source>
        <dbReference type="Pfam" id="PF13683"/>
    </source>
</evidence>
<dbReference type="InterPro" id="IPR001584">
    <property type="entry name" value="Integrase_cat-core"/>
</dbReference>
<comment type="caution">
    <text evidence="3">The sequence shown here is derived from an EMBL/GenBank/DDBJ whole genome shotgun (WGS) entry which is preliminary data.</text>
</comment>
<evidence type="ECO:0000256" key="1">
    <source>
        <dbReference type="SAM" id="MobiDB-lite"/>
    </source>
</evidence>
<dbReference type="RefSeq" id="WP_164126859.1">
    <property type="nucleotide sequence ID" value="NZ_JAAGOX010000001.1"/>
</dbReference>
<feature type="domain" description="Integrase catalytic" evidence="2">
    <location>
        <begin position="2"/>
        <end position="23"/>
    </location>
</feature>
<dbReference type="Pfam" id="PF13683">
    <property type="entry name" value="rve_3"/>
    <property type="match status" value="1"/>
</dbReference>
<feature type="non-terminal residue" evidence="3">
    <location>
        <position position="1"/>
    </location>
</feature>
<gene>
    <name evidence="3" type="ORF">G0P99_00985</name>
</gene>
<dbReference type="AlphaFoldDB" id="A0A6B2NJC4"/>
<name>A0A6B2NJC4_9RHOB</name>
<protein>
    <submittedName>
        <fullName evidence="3">Transposase</fullName>
    </submittedName>
</protein>
<accession>A0A6B2NJC4</accession>